<comment type="caution">
    <text evidence="1">The sequence shown here is derived from an EMBL/GenBank/DDBJ whole genome shotgun (WGS) entry which is preliminary data.</text>
</comment>
<sequence>MFEKRHTDDLVRIAAAGGGFVMDASKRHTDDLVRIAAAAAAAAKGGRVTFTGMETRHTDDLIRIAAAGRGAVVFA</sequence>
<gene>
    <name evidence="1" type="ORF">GUL26_31155</name>
</gene>
<dbReference type="EMBL" id="WXZT01000033">
    <property type="protein sequence ID" value="MZZ16728.1"/>
    <property type="molecule type" value="Genomic_DNA"/>
</dbReference>
<accession>A0A6B1YG38</accession>
<dbReference type="AlphaFoldDB" id="A0A6B1YG38"/>
<name>A0A6B1YG38_PSEAI</name>
<dbReference type="RefSeq" id="WP_124136475.1">
    <property type="nucleotide sequence ID" value="NZ_CAADNI010000772.1"/>
</dbReference>
<evidence type="ECO:0000313" key="2">
    <source>
        <dbReference type="Proteomes" id="UP000644192"/>
    </source>
</evidence>
<evidence type="ECO:0000313" key="1">
    <source>
        <dbReference type="EMBL" id="MZZ16728.1"/>
    </source>
</evidence>
<reference evidence="1" key="1">
    <citation type="submission" date="2020-01" db="EMBL/GenBank/DDBJ databases">
        <title>Bacteria Cultured from War Wounds Associated with the Conflict in Eastern Ukraine.</title>
        <authorList>
            <person name="Snesrud E."/>
            <person name="Galac M.R."/>
            <person name="Mc Gann P."/>
            <person name="Valentine K."/>
            <person name="Viacheslav K."/>
        </authorList>
    </citation>
    <scope>NUCLEOTIDE SEQUENCE</scope>
    <source>
        <strain evidence="1">VNMU148</strain>
    </source>
</reference>
<organism evidence="1 2">
    <name type="scientific">Pseudomonas aeruginosa</name>
    <dbReference type="NCBI Taxonomy" id="287"/>
    <lineage>
        <taxon>Bacteria</taxon>
        <taxon>Pseudomonadati</taxon>
        <taxon>Pseudomonadota</taxon>
        <taxon>Gammaproteobacteria</taxon>
        <taxon>Pseudomonadales</taxon>
        <taxon>Pseudomonadaceae</taxon>
        <taxon>Pseudomonas</taxon>
    </lineage>
</organism>
<dbReference type="Proteomes" id="UP000644192">
    <property type="component" value="Unassembled WGS sequence"/>
</dbReference>
<proteinExistence type="predicted"/>
<protein>
    <submittedName>
        <fullName evidence="1">Uncharacterized protein</fullName>
    </submittedName>
</protein>